<protein>
    <submittedName>
        <fullName evidence="2">Uncharacterized protein</fullName>
    </submittedName>
</protein>
<reference evidence="3" key="1">
    <citation type="submission" date="2016-05" db="EMBL/GenBank/DDBJ databases">
        <authorList>
            <person name="Naeem R."/>
        </authorList>
    </citation>
    <scope>NUCLEOTIDE SEQUENCE [LARGE SCALE GENOMIC DNA]</scope>
</reference>
<dbReference type="AlphaFoldDB" id="A0A1A8ZLR5"/>
<organism evidence="2 3">
    <name type="scientific">Plasmodium ovale wallikeri</name>
    <dbReference type="NCBI Taxonomy" id="864142"/>
    <lineage>
        <taxon>Eukaryota</taxon>
        <taxon>Sar</taxon>
        <taxon>Alveolata</taxon>
        <taxon>Apicomplexa</taxon>
        <taxon>Aconoidasida</taxon>
        <taxon>Haemosporida</taxon>
        <taxon>Plasmodiidae</taxon>
        <taxon>Plasmodium</taxon>
        <taxon>Plasmodium (Plasmodium)</taxon>
    </lineage>
</organism>
<dbReference type="EMBL" id="FLRD01000135">
    <property type="protein sequence ID" value="SBT44831.1"/>
    <property type="molecule type" value="Genomic_DNA"/>
</dbReference>
<evidence type="ECO:0000313" key="3">
    <source>
        <dbReference type="Proteomes" id="UP000078555"/>
    </source>
</evidence>
<dbReference type="Proteomes" id="UP000078555">
    <property type="component" value="Unassembled WGS sequence"/>
</dbReference>
<keyword evidence="1" id="KW-0812">Transmembrane</keyword>
<keyword evidence="1" id="KW-1133">Transmembrane helix</keyword>
<evidence type="ECO:0000313" key="2">
    <source>
        <dbReference type="EMBL" id="SBT44831.1"/>
    </source>
</evidence>
<accession>A0A1A8ZLR5</accession>
<gene>
    <name evidence="2" type="ORF">POVWA1_050730</name>
</gene>
<sequence length="361" mass="41948">MRVLVLPHRNVHSREFIRANAEIHMTKRNEQNGENINAVSKEVKHDVDKMRTHKSNLSLFAPSRFLFALAEKGDLYIVIQRIVRGFSSCNAKKKNVYTHSTYAYLVTYVIHIYAQYCAINYSPLRRDNLQFSHFYRLICVRASEMLKKQPKRGKKLTLDIFKKFQIKQSSRKKKSSRVKIYTYALALTVINSCTLCYGHTKHVQFSVRKFYFALLEFFSEELKGYRRIKAAGKITPIIACINKYRRAYGPSTWNGGAVVYAPLGEKHEYNASKKGSPQKGEPKVNAPSIKQMKKGQAVLPPPRRHFSQRSEDGIYLCTYNIYNTYKYIFLYVLIFVSMHGEKFTLVVPKFSVILPRRGKKK</sequence>
<keyword evidence="1" id="KW-0472">Membrane</keyword>
<feature type="transmembrane region" description="Helical" evidence="1">
    <location>
        <begin position="180"/>
        <end position="200"/>
    </location>
</feature>
<name>A0A1A8ZLR5_PLAOA</name>
<evidence type="ECO:0000256" key="1">
    <source>
        <dbReference type="SAM" id="Phobius"/>
    </source>
</evidence>
<proteinExistence type="predicted"/>
<keyword evidence="3" id="KW-1185">Reference proteome</keyword>